<name>A0A369BRF0_9BACL</name>
<accession>A0A369BRF0</accession>
<dbReference type="PROSITE" id="PS51257">
    <property type="entry name" value="PROKAR_LIPOPROTEIN"/>
    <property type="match status" value="1"/>
</dbReference>
<feature type="chain" id="PRO_5038508813" description="Lipoprotein" evidence="1">
    <location>
        <begin position="30"/>
        <end position="278"/>
    </location>
</feature>
<evidence type="ECO:0000313" key="2">
    <source>
        <dbReference type="EMBL" id="RCX23037.1"/>
    </source>
</evidence>
<keyword evidence="3" id="KW-1185">Reference proteome</keyword>
<dbReference type="EMBL" id="QPJW01000001">
    <property type="protein sequence ID" value="RCX23037.1"/>
    <property type="molecule type" value="Genomic_DNA"/>
</dbReference>
<dbReference type="AlphaFoldDB" id="A0A369BRF0"/>
<dbReference type="Proteomes" id="UP000253090">
    <property type="component" value="Unassembled WGS sequence"/>
</dbReference>
<gene>
    <name evidence="2" type="ORF">DFP94_101629</name>
</gene>
<dbReference type="OrthoDB" id="2664142at2"/>
<evidence type="ECO:0008006" key="4">
    <source>
        <dbReference type="Google" id="ProtNLM"/>
    </source>
</evidence>
<protein>
    <recommendedName>
        <fullName evidence="4">Lipoprotein</fullName>
    </recommendedName>
</protein>
<proteinExistence type="predicted"/>
<sequence length="278" mass="31269">MYKAYFKAGWIGCIILLLSACGLSDTKTAEDWFHYTWSGMAGCDSLTFRGSAAVFRGKNSKMEDSVNFTGQLKDHHQLSIRTVLPNSGAIDKNVGVRATGINPAAFKADLQWKGGGWSLKSNENDVLLRGIARLNPLDQLEEIRAMKKSITTEKGAGRGTRVLRIELDPEEAKHRLGVKLEGEMEVIRADWKEQLAQVALDRRPKVESELRKEWSEGKDQMVSMLNQADAKVVYHLTIKRKSGLPVRLSSETELNYMNALGDQEREVLITDSRFEQFH</sequence>
<feature type="signal peptide" evidence="1">
    <location>
        <begin position="1"/>
        <end position="29"/>
    </location>
</feature>
<evidence type="ECO:0000256" key="1">
    <source>
        <dbReference type="SAM" id="SignalP"/>
    </source>
</evidence>
<keyword evidence="1" id="KW-0732">Signal</keyword>
<comment type="caution">
    <text evidence="2">The sequence shown here is derived from an EMBL/GenBank/DDBJ whole genome shotgun (WGS) entry which is preliminary data.</text>
</comment>
<evidence type="ECO:0000313" key="3">
    <source>
        <dbReference type="Proteomes" id="UP000253090"/>
    </source>
</evidence>
<organism evidence="2 3">
    <name type="scientific">Fontibacillus phaseoli</name>
    <dbReference type="NCBI Taxonomy" id="1416533"/>
    <lineage>
        <taxon>Bacteria</taxon>
        <taxon>Bacillati</taxon>
        <taxon>Bacillota</taxon>
        <taxon>Bacilli</taxon>
        <taxon>Bacillales</taxon>
        <taxon>Paenibacillaceae</taxon>
        <taxon>Fontibacillus</taxon>
    </lineage>
</organism>
<reference evidence="2 3" key="1">
    <citation type="submission" date="2018-07" db="EMBL/GenBank/DDBJ databases">
        <title>Genomic Encyclopedia of Type Strains, Phase III (KMG-III): the genomes of soil and plant-associated and newly described type strains.</title>
        <authorList>
            <person name="Whitman W."/>
        </authorList>
    </citation>
    <scope>NUCLEOTIDE SEQUENCE [LARGE SCALE GENOMIC DNA]</scope>
    <source>
        <strain evidence="2 3">CECT 8333</strain>
    </source>
</reference>
<dbReference type="RefSeq" id="WP_114494959.1">
    <property type="nucleotide sequence ID" value="NZ_QPJW01000001.1"/>
</dbReference>